<evidence type="ECO:0000256" key="4">
    <source>
        <dbReference type="ARBA" id="ARBA00023002"/>
    </source>
</evidence>
<dbReference type="SUPFAM" id="SSF48264">
    <property type="entry name" value="Cytochrome P450"/>
    <property type="match status" value="1"/>
</dbReference>
<proteinExistence type="inferred from homology"/>
<dbReference type="Gene3D" id="1.10.630.10">
    <property type="entry name" value="Cytochrome P450"/>
    <property type="match status" value="1"/>
</dbReference>
<comment type="similarity">
    <text evidence="1">Belongs to the cytochrome P450 family.</text>
</comment>
<dbReference type="EMBL" id="JADLQN010000001">
    <property type="protein sequence ID" value="MBF6354816.1"/>
    <property type="molecule type" value="Genomic_DNA"/>
</dbReference>
<reference evidence="7 8" key="1">
    <citation type="submission" date="2020-10" db="EMBL/GenBank/DDBJ databases">
        <title>Identification of Nocardia species via Next-generation sequencing and recognition of intraspecies genetic diversity.</title>
        <authorList>
            <person name="Li P."/>
            <person name="Li P."/>
            <person name="Lu B."/>
        </authorList>
    </citation>
    <scope>NUCLEOTIDE SEQUENCE [LARGE SCALE GENOMIC DNA]</scope>
    <source>
        <strain evidence="7 8">BJ06-0143</strain>
    </source>
</reference>
<gene>
    <name evidence="7" type="ORF">IU449_09705</name>
</gene>
<dbReference type="Proteomes" id="UP000707731">
    <property type="component" value="Unassembled WGS sequence"/>
</dbReference>
<keyword evidence="6" id="KW-0503">Monooxygenase</keyword>
<evidence type="ECO:0000256" key="2">
    <source>
        <dbReference type="ARBA" id="ARBA00022617"/>
    </source>
</evidence>
<organism evidence="7 8">
    <name type="scientific">Nocardia higoensis</name>
    <dbReference type="NCBI Taxonomy" id="228599"/>
    <lineage>
        <taxon>Bacteria</taxon>
        <taxon>Bacillati</taxon>
        <taxon>Actinomycetota</taxon>
        <taxon>Actinomycetes</taxon>
        <taxon>Mycobacteriales</taxon>
        <taxon>Nocardiaceae</taxon>
        <taxon>Nocardia</taxon>
    </lineage>
</organism>
<accession>A0ABS0D8L5</accession>
<dbReference type="InterPro" id="IPR017972">
    <property type="entry name" value="Cyt_P450_CS"/>
</dbReference>
<name>A0ABS0D8L5_9NOCA</name>
<keyword evidence="2" id="KW-0349">Heme</keyword>
<keyword evidence="4" id="KW-0560">Oxidoreductase</keyword>
<evidence type="ECO:0000313" key="7">
    <source>
        <dbReference type="EMBL" id="MBF6354816.1"/>
    </source>
</evidence>
<keyword evidence="3" id="KW-0479">Metal-binding</keyword>
<dbReference type="InterPro" id="IPR002397">
    <property type="entry name" value="Cyt_P450_B"/>
</dbReference>
<keyword evidence="5" id="KW-0408">Iron</keyword>
<protein>
    <submittedName>
        <fullName evidence="7">Cytochrome P450</fullName>
    </submittedName>
</protein>
<evidence type="ECO:0000313" key="8">
    <source>
        <dbReference type="Proteomes" id="UP000707731"/>
    </source>
</evidence>
<evidence type="ECO:0000256" key="1">
    <source>
        <dbReference type="ARBA" id="ARBA00010617"/>
    </source>
</evidence>
<keyword evidence="8" id="KW-1185">Reference proteome</keyword>
<evidence type="ECO:0000256" key="3">
    <source>
        <dbReference type="ARBA" id="ARBA00022723"/>
    </source>
</evidence>
<dbReference type="PROSITE" id="PS00086">
    <property type="entry name" value="CYTOCHROME_P450"/>
    <property type="match status" value="1"/>
</dbReference>
<comment type="caution">
    <text evidence="7">The sequence shown here is derived from an EMBL/GenBank/DDBJ whole genome shotgun (WGS) entry which is preliminary data.</text>
</comment>
<evidence type="ECO:0000256" key="5">
    <source>
        <dbReference type="ARBA" id="ARBA00023004"/>
    </source>
</evidence>
<dbReference type="PANTHER" id="PTHR46696">
    <property type="entry name" value="P450, PUTATIVE (EUROFUNG)-RELATED"/>
    <property type="match status" value="1"/>
</dbReference>
<dbReference type="RefSeq" id="WP_195001510.1">
    <property type="nucleotide sequence ID" value="NZ_JADLQN010000001.1"/>
</dbReference>
<dbReference type="PANTHER" id="PTHR46696:SF1">
    <property type="entry name" value="CYTOCHROME P450 YJIB-RELATED"/>
    <property type="match status" value="1"/>
</dbReference>
<sequence>MPSTLRTGGGPRRDDEPARLHSAEFAADPHRAYRELRAEYGPFVPVEISDGVRATLVVGYREALQILTDEARFPAEPAGHGDRYTAYAECLARIDLFALRRAVEQTAVPLINRFCRVGEAELLGDYAIPLTVDVVGLVLGLSPHDGEAAHTAMTQLRDATDTTTAARARHRLTAVFADTLGAKREQPEDDLISWLIDSSPDLDDAELIRRITEVYLAATEPTWNLIANTLLLMTTDEGFRGGLLGGALTVRDAVDEVLFTDPPLANHCMRYPRQPQIIGDTFLPEQQPVLIGLAACNNDPAVTGDRTGNRSHLAWGAGPRACPAVPVATMIAHEALELLLDAIPEIRRAVPLAEIGWRPGGRHRAPTALPVTFPPCSPL</sequence>
<dbReference type="PRINTS" id="PR00359">
    <property type="entry name" value="BP450"/>
</dbReference>
<evidence type="ECO:0000256" key="6">
    <source>
        <dbReference type="ARBA" id="ARBA00023033"/>
    </source>
</evidence>
<dbReference type="InterPro" id="IPR036396">
    <property type="entry name" value="Cyt_P450_sf"/>
</dbReference>